<dbReference type="Gene3D" id="2.70.70.10">
    <property type="entry name" value="Glucose Permease (Domain IIA)"/>
    <property type="match status" value="1"/>
</dbReference>
<dbReference type="InterPro" id="IPR016047">
    <property type="entry name" value="M23ase_b-sheet_dom"/>
</dbReference>
<dbReference type="PANTHER" id="PTHR21666">
    <property type="entry name" value="PEPTIDASE-RELATED"/>
    <property type="match status" value="1"/>
</dbReference>
<proteinExistence type="predicted"/>
<organism evidence="6">
    <name type="scientific">uncultured Caudovirales phage</name>
    <dbReference type="NCBI Taxonomy" id="2100421"/>
    <lineage>
        <taxon>Viruses</taxon>
        <taxon>Duplodnaviria</taxon>
        <taxon>Heunggongvirae</taxon>
        <taxon>Uroviricota</taxon>
        <taxon>Caudoviricetes</taxon>
        <taxon>Peduoviridae</taxon>
        <taxon>Maltschvirus</taxon>
        <taxon>Maltschvirus maltsch</taxon>
    </lineage>
</organism>
<dbReference type="Pfam" id="PF01551">
    <property type="entry name" value="Peptidase_M23"/>
    <property type="match status" value="1"/>
</dbReference>
<feature type="region of interest" description="Disordered" evidence="4">
    <location>
        <begin position="878"/>
        <end position="901"/>
    </location>
</feature>
<feature type="compositionally biased region" description="Polar residues" evidence="4">
    <location>
        <begin position="794"/>
        <end position="810"/>
    </location>
</feature>
<evidence type="ECO:0000256" key="4">
    <source>
        <dbReference type="SAM" id="MobiDB-lite"/>
    </source>
</evidence>
<dbReference type="SUPFAM" id="SSF51261">
    <property type="entry name" value="Duplicated hybrid motif"/>
    <property type="match status" value="1"/>
</dbReference>
<keyword evidence="1" id="KW-0929">Antimicrobial</keyword>
<dbReference type="InterPro" id="IPR050570">
    <property type="entry name" value="Cell_wall_metabolism_enzyme"/>
</dbReference>
<dbReference type="GO" id="GO:0004222">
    <property type="term" value="F:metalloendopeptidase activity"/>
    <property type="evidence" value="ECO:0007669"/>
    <property type="project" value="TreeGrafter"/>
</dbReference>
<dbReference type="GO" id="GO:0031640">
    <property type="term" value="P:killing of cells of another organism"/>
    <property type="evidence" value="ECO:0007669"/>
    <property type="project" value="UniProtKB-KW"/>
</dbReference>
<feature type="compositionally biased region" description="Pro residues" evidence="4">
    <location>
        <begin position="887"/>
        <end position="900"/>
    </location>
</feature>
<evidence type="ECO:0000259" key="5">
    <source>
        <dbReference type="Pfam" id="PF01551"/>
    </source>
</evidence>
<sequence length="945" mass="97289">MSEFDDIAAALKRIESFSSSIDAHWKTIASNMKGSGGGFGPGGGQRGHGKTKGVTDGALADVSGGGGRLPGAEDMAKKLEIQKSNVDRAMYKPMSTLDGMSKSMGGAIRMAAGSRVDAQGNRYAGKFDPETGRPIGGMVGAYDRANAFMPKLAAKVGERNLGDQVLGRSTFMGRASGVAERGINSIDAFAKSGGMFGAKTFNAVYDILPKESQERIQSSMYGLSDTLSLLRGVSSSANQFLPDVGGTMGRATSYYNATLYGGNQRSRADTRGMTYDTMANLQGITSVGSDAHVAQFLASRGMSASKDAGSTYQQTLRTVANAGRYMNISNEDAAASVEGMTSAKGSAEMLRNFGIYTADLTTGKEKTQSQIFEELAQRLTAGRKQANVEQTQASIRRGALGVTIDSFFQGDQQGGQMFKQYMIERASGKTMDLSQSEKMSQPGDNRNPLNAQYELTQKQTGAMNFSETGYISGINMATKALGLLTDVSGGLSQSLGGAAAMIQTLFGNKSFKGMTEGLTTVVDFASKGVSGIAGAIANMDMSMPPMSTAPALFEAGTIGISMGASLGAAAALGSSAAVLGNLGGSGGGGGGGNVAAIGKRGNGKGPATGFQYNPTRPSNNTVPGAQTGTSNYFTPYYVPGQSYGGTPTGMPQAMFDFSDLKGIKPSSEFGVTDDAHPNAHKGTDFPMNTGTSVKAVGAGRVIQASAYGQLGNCVAIVHTGTNGRKITSIYGHLSVIKVTVGQSVSKRQEVGLAGSTGNSTGPHLHLQFCEGEGLNGRVMSMTEAGKMLTDGKNSDGSVWNGSNGSPSDSGTPAYDSEAAAAALAEGKKLQQMPASATNAMKILSGLYSGNQSGILASVQQMAANMGVSQADWNKYLTGDTGSLPGSPTAPPGGYSPPGVPGTPVNNNVSITVQVPDVTSADAIKFGQLVKQYLENNALTSNTGSL</sequence>
<feature type="region of interest" description="Disordered" evidence="4">
    <location>
        <begin position="787"/>
        <end position="814"/>
    </location>
</feature>
<evidence type="ECO:0000256" key="2">
    <source>
        <dbReference type="ARBA" id="ARBA00022638"/>
    </source>
</evidence>
<name>A0A6J5L6X4_9CAUD</name>
<dbReference type="EMBL" id="LR796226">
    <property type="protein sequence ID" value="CAB4128767.1"/>
    <property type="molecule type" value="Genomic_DNA"/>
</dbReference>
<dbReference type="InterPro" id="IPR011055">
    <property type="entry name" value="Dup_hybrid_motif"/>
</dbReference>
<accession>A0A6J5L6X4</accession>
<reference evidence="6" key="1">
    <citation type="submission" date="2020-04" db="EMBL/GenBank/DDBJ databases">
        <authorList>
            <person name="Chiriac C."/>
            <person name="Salcher M."/>
            <person name="Ghai R."/>
            <person name="Kavagutti S V."/>
        </authorList>
    </citation>
    <scope>NUCLEOTIDE SEQUENCE</scope>
</reference>
<dbReference type="GO" id="GO:0042742">
    <property type="term" value="P:defense response to bacterium"/>
    <property type="evidence" value="ECO:0007669"/>
    <property type="project" value="UniProtKB-KW"/>
</dbReference>
<evidence type="ECO:0000256" key="1">
    <source>
        <dbReference type="ARBA" id="ARBA00022529"/>
    </source>
</evidence>
<feature type="domain" description="M23ase beta-sheet core" evidence="5">
    <location>
        <begin position="679"/>
        <end position="769"/>
    </location>
</feature>
<dbReference type="PANTHER" id="PTHR21666:SF289">
    <property type="entry name" value="L-ALA--D-GLU ENDOPEPTIDASE"/>
    <property type="match status" value="1"/>
</dbReference>
<protein>
    <submittedName>
        <fullName evidence="6">Peptidase M23</fullName>
    </submittedName>
</protein>
<keyword evidence="2" id="KW-0081">Bacteriolytic enzyme</keyword>
<keyword evidence="3" id="KW-0732">Signal</keyword>
<dbReference type="CDD" id="cd12797">
    <property type="entry name" value="M23_peptidase"/>
    <property type="match status" value="1"/>
</dbReference>
<evidence type="ECO:0000256" key="3">
    <source>
        <dbReference type="ARBA" id="ARBA00022729"/>
    </source>
</evidence>
<gene>
    <name evidence="6" type="ORF">UFOVP111_76</name>
</gene>
<evidence type="ECO:0000313" key="6">
    <source>
        <dbReference type="EMBL" id="CAB4128767.1"/>
    </source>
</evidence>